<dbReference type="PROSITE" id="PS01153">
    <property type="entry name" value="NOL1_NOP2_SUN"/>
    <property type="match status" value="1"/>
</dbReference>
<keyword evidence="6" id="KW-0698">rRNA processing</keyword>
<keyword evidence="9 14" id="KW-0949">S-adenosyl-L-methionine</keyword>
<keyword evidence="7 14" id="KW-0489">Methyltransferase</keyword>
<comment type="similarity">
    <text evidence="3 14">Belongs to the class I-like SAM-binding methyltransferase superfamily. RsmB/NOP family.</text>
</comment>
<dbReference type="SUPFAM" id="SSF48013">
    <property type="entry name" value="NusB-like"/>
    <property type="match status" value="1"/>
</dbReference>
<keyword evidence="17" id="KW-1185">Reference proteome</keyword>
<evidence type="ECO:0000256" key="8">
    <source>
        <dbReference type="ARBA" id="ARBA00022679"/>
    </source>
</evidence>
<dbReference type="InterPro" id="IPR035926">
    <property type="entry name" value="NusB-like_sf"/>
</dbReference>
<evidence type="ECO:0000259" key="15">
    <source>
        <dbReference type="PROSITE" id="PS51686"/>
    </source>
</evidence>
<evidence type="ECO:0000256" key="10">
    <source>
        <dbReference type="ARBA" id="ARBA00022884"/>
    </source>
</evidence>
<dbReference type="EC" id="2.1.1.176" evidence="4"/>
<dbReference type="InterPro" id="IPR006027">
    <property type="entry name" value="NusB_RsmB_TIM44"/>
</dbReference>
<dbReference type="CDD" id="cd02440">
    <property type="entry name" value="AdoMet_MTases"/>
    <property type="match status" value="1"/>
</dbReference>
<dbReference type="GO" id="GO:0006355">
    <property type="term" value="P:regulation of DNA-templated transcription"/>
    <property type="evidence" value="ECO:0007669"/>
    <property type="project" value="InterPro"/>
</dbReference>
<dbReference type="Gene3D" id="1.10.287.730">
    <property type="entry name" value="Helix hairpin bin"/>
    <property type="match status" value="1"/>
</dbReference>
<dbReference type="Gene3D" id="1.10.940.10">
    <property type="entry name" value="NusB-like"/>
    <property type="match status" value="1"/>
</dbReference>
<feature type="domain" description="SAM-dependent MTase RsmB/NOP-type" evidence="15">
    <location>
        <begin position="151"/>
        <end position="437"/>
    </location>
</feature>
<dbReference type="InterPro" id="IPR054728">
    <property type="entry name" value="RsmB-like_ferredoxin"/>
</dbReference>
<dbReference type="NCBIfam" id="NF008149">
    <property type="entry name" value="PRK10901.1"/>
    <property type="match status" value="1"/>
</dbReference>
<evidence type="ECO:0000256" key="6">
    <source>
        <dbReference type="ARBA" id="ARBA00022552"/>
    </source>
</evidence>
<dbReference type="AlphaFoldDB" id="A0A1A6DX99"/>
<evidence type="ECO:0000313" key="17">
    <source>
        <dbReference type="Proteomes" id="UP000091969"/>
    </source>
</evidence>
<evidence type="ECO:0000256" key="5">
    <source>
        <dbReference type="ARBA" id="ARBA00022490"/>
    </source>
</evidence>
<feature type="binding site" evidence="14">
    <location>
        <position position="294"/>
    </location>
    <ligand>
        <name>S-adenosyl-L-methionine</name>
        <dbReference type="ChEBI" id="CHEBI:59789"/>
    </ligand>
</feature>
<dbReference type="InterPro" id="IPR004573">
    <property type="entry name" value="rRNA_ssu_MeTfrase_B"/>
</dbReference>
<evidence type="ECO:0000256" key="11">
    <source>
        <dbReference type="ARBA" id="ARBA00030399"/>
    </source>
</evidence>
<dbReference type="Pfam" id="PF01029">
    <property type="entry name" value="NusB"/>
    <property type="match status" value="1"/>
</dbReference>
<accession>A0A1A6DX99</accession>
<dbReference type="Pfam" id="PF22458">
    <property type="entry name" value="RsmF-B_ferredox"/>
    <property type="match status" value="1"/>
</dbReference>
<evidence type="ECO:0000256" key="7">
    <source>
        <dbReference type="ARBA" id="ARBA00022603"/>
    </source>
</evidence>
<evidence type="ECO:0000256" key="13">
    <source>
        <dbReference type="ARBA" id="ARBA00047283"/>
    </source>
</evidence>
<reference evidence="16 17" key="1">
    <citation type="submission" date="2016-06" db="EMBL/GenBank/DDBJ databases">
        <title>Genome sequence of Tepidimonas fonticaldi PL17.</title>
        <authorList>
            <person name="Pinnaka A.K."/>
        </authorList>
    </citation>
    <scope>NUCLEOTIDE SEQUENCE [LARGE SCALE GENOMIC DNA]</scope>
    <source>
        <strain evidence="16 17">PL17</strain>
    </source>
</reference>
<dbReference type="SUPFAM" id="SSF53335">
    <property type="entry name" value="S-adenosyl-L-methionine-dependent methyltransferases"/>
    <property type="match status" value="1"/>
</dbReference>
<evidence type="ECO:0000256" key="12">
    <source>
        <dbReference type="ARBA" id="ARBA00031088"/>
    </source>
</evidence>
<keyword evidence="8 14" id="KW-0808">Transferase</keyword>
<dbReference type="Proteomes" id="UP000091969">
    <property type="component" value="Unassembled WGS sequence"/>
</dbReference>
<dbReference type="Gene3D" id="3.40.50.150">
    <property type="entry name" value="Vaccinia Virus protein VP39"/>
    <property type="match status" value="1"/>
</dbReference>
<evidence type="ECO:0000256" key="3">
    <source>
        <dbReference type="ARBA" id="ARBA00007494"/>
    </source>
</evidence>
<dbReference type="Gene3D" id="3.30.70.1170">
    <property type="entry name" value="Sun protein, domain 3"/>
    <property type="match status" value="1"/>
</dbReference>
<dbReference type="GO" id="GO:0003723">
    <property type="term" value="F:RNA binding"/>
    <property type="evidence" value="ECO:0007669"/>
    <property type="project" value="UniProtKB-UniRule"/>
</dbReference>
<dbReference type="PANTHER" id="PTHR22807:SF61">
    <property type="entry name" value="NOL1_NOP2_SUN FAMILY PROTEIN _ ANTITERMINATION NUSB DOMAIN-CONTAINING PROTEIN"/>
    <property type="match status" value="1"/>
</dbReference>
<dbReference type="PRINTS" id="PR02008">
    <property type="entry name" value="RCMTFAMILY"/>
</dbReference>
<comment type="caution">
    <text evidence="16">The sequence shown here is derived from an EMBL/GenBank/DDBJ whole genome shotgun (WGS) entry which is preliminary data.</text>
</comment>
<sequence length="437" mass="46444">MAAAARCVAGVHAGRSLADLLPAVPAPLRPGTQALVFDTLRRAGTARALVGALAERKPPPPVAALLEVALALLLQGTAYAAHTVVDQAVQALPRLRAPALRGFVNACLRRFLREHDALLARAQATPEGRWNHPDWWVQRLQQDYPDQWAAVLAADDRPAPMVLRVNRRQTSREAYRARLAALGWAADPIGADGLVLADPVPVERLPGWGEGAVSVQDGAAQLAAPLLLGDGLPAGARVLDACAAPGGKTAHLLECADLDLWALDADGARAERIRDTLRRLRLPAAGQVRVLTADAGTPADWWDGRPFDAILLDAPCSASGIVRRHPDVRWLRRPGDIDRLAAEQRRLLAALWPLLAPGGRLLYATCSVFRAEGADVVTDFLARHPQARALPAPGHLLPGGLAADATDTTAGFVSAHAMGDNARRGMDGFFYALLAKG</sequence>
<organism evidence="16 17">
    <name type="scientific">Tepidimonas fonticaldi</name>
    <dbReference type="NCBI Taxonomy" id="1101373"/>
    <lineage>
        <taxon>Bacteria</taxon>
        <taxon>Pseudomonadati</taxon>
        <taxon>Pseudomonadota</taxon>
        <taxon>Betaproteobacteria</taxon>
        <taxon>Burkholderiales</taxon>
        <taxon>Tepidimonas</taxon>
    </lineage>
</organism>
<feature type="active site" description="Nucleophile" evidence="14">
    <location>
        <position position="366"/>
    </location>
</feature>
<dbReference type="OrthoDB" id="9810297at2"/>
<dbReference type="InterPro" id="IPR023267">
    <property type="entry name" value="RCMT"/>
</dbReference>
<feature type="binding site" evidence="14">
    <location>
        <begin position="242"/>
        <end position="248"/>
    </location>
    <ligand>
        <name>S-adenosyl-L-methionine</name>
        <dbReference type="ChEBI" id="CHEBI:59789"/>
    </ligand>
</feature>
<gene>
    <name evidence="16" type="ORF">A9O67_12570</name>
</gene>
<comment type="function">
    <text evidence="1">Specifically methylates the cytosine at position 967 (m5C967) of 16S rRNA.</text>
</comment>
<comment type="catalytic activity">
    <reaction evidence="13">
        <text>cytidine(967) in 16S rRNA + S-adenosyl-L-methionine = 5-methylcytidine(967) in 16S rRNA + S-adenosyl-L-homocysteine + H(+)</text>
        <dbReference type="Rhea" id="RHEA:42748"/>
        <dbReference type="Rhea" id="RHEA-COMP:10219"/>
        <dbReference type="Rhea" id="RHEA-COMP:10220"/>
        <dbReference type="ChEBI" id="CHEBI:15378"/>
        <dbReference type="ChEBI" id="CHEBI:57856"/>
        <dbReference type="ChEBI" id="CHEBI:59789"/>
        <dbReference type="ChEBI" id="CHEBI:74483"/>
        <dbReference type="ChEBI" id="CHEBI:82748"/>
        <dbReference type="EC" id="2.1.1.176"/>
    </reaction>
</comment>
<dbReference type="InterPro" id="IPR018314">
    <property type="entry name" value="RsmB/NOL1/NOP2-like_CS"/>
</dbReference>
<dbReference type="PANTHER" id="PTHR22807">
    <property type="entry name" value="NOP2 YEAST -RELATED NOL1/NOP2/FMU SUN DOMAIN-CONTAINING"/>
    <property type="match status" value="1"/>
</dbReference>
<dbReference type="Pfam" id="PF01189">
    <property type="entry name" value="Methyltr_RsmB-F"/>
    <property type="match status" value="1"/>
</dbReference>
<protein>
    <recommendedName>
        <fullName evidence="4">16S rRNA (cytosine(967)-C(5))-methyltransferase</fullName>
        <ecNumber evidence="4">2.1.1.176</ecNumber>
    </recommendedName>
    <alternativeName>
        <fullName evidence="11">16S rRNA m5C967 methyltransferase</fullName>
    </alternativeName>
    <alternativeName>
        <fullName evidence="12">rRNA (cytosine-C(5)-)-methyltransferase RsmB</fullName>
    </alternativeName>
</protein>
<dbReference type="PROSITE" id="PS51686">
    <property type="entry name" value="SAM_MT_RSMB_NOP"/>
    <property type="match status" value="1"/>
</dbReference>
<dbReference type="InterPro" id="IPR029063">
    <property type="entry name" value="SAM-dependent_MTases_sf"/>
</dbReference>
<evidence type="ECO:0000256" key="4">
    <source>
        <dbReference type="ARBA" id="ARBA00012140"/>
    </source>
</evidence>
<feature type="binding site" evidence="14">
    <location>
        <position position="264"/>
    </location>
    <ligand>
        <name>S-adenosyl-L-methionine</name>
        <dbReference type="ChEBI" id="CHEBI:59789"/>
    </ligand>
</feature>
<proteinExistence type="inferred from homology"/>
<keyword evidence="10 14" id="KW-0694">RNA-binding</keyword>
<comment type="subcellular location">
    <subcellularLocation>
        <location evidence="2">Cytoplasm</location>
    </subcellularLocation>
</comment>
<evidence type="ECO:0000256" key="1">
    <source>
        <dbReference type="ARBA" id="ARBA00002724"/>
    </source>
</evidence>
<evidence type="ECO:0000256" key="2">
    <source>
        <dbReference type="ARBA" id="ARBA00004496"/>
    </source>
</evidence>
<dbReference type="GO" id="GO:0008649">
    <property type="term" value="F:rRNA methyltransferase activity"/>
    <property type="evidence" value="ECO:0007669"/>
    <property type="project" value="InterPro"/>
</dbReference>
<dbReference type="InterPro" id="IPR001678">
    <property type="entry name" value="MeTrfase_RsmB-F_NOP2_dom"/>
</dbReference>
<keyword evidence="5" id="KW-0963">Cytoplasm</keyword>
<feature type="binding site" evidence="14">
    <location>
        <position position="313"/>
    </location>
    <ligand>
        <name>S-adenosyl-L-methionine</name>
        <dbReference type="ChEBI" id="CHEBI:59789"/>
    </ligand>
</feature>
<dbReference type="STRING" id="1101373.A9O67_12570"/>
<dbReference type="EMBL" id="LZDH01000015">
    <property type="protein sequence ID" value="OBS31572.1"/>
    <property type="molecule type" value="Genomic_DNA"/>
</dbReference>
<dbReference type="GO" id="GO:0005737">
    <property type="term" value="C:cytoplasm"/>
    <property type="evidence" value="ECO:0007669"/>
    <property type="project" value="UniProtKB-SubCell"/>
</dbReference>
<evidence type="ECO:0000313" key="16">
    <source>
        <dbReference type="EMBL" id="OBS31572.1"/>
    </source>
</evidence>
<dbReference type="InterPro" id="IPR049560">
    <property type="entry name" value="MeTrfase_RsmB-F_NOP2_cat"/>
</dbReference>
<evidence type="ECO:0000256" key="14">
    <source>
        <dbReference type="PROSITE-ProRule" id="PRU01023"/>
    </source>
</evidence>
<dbReference type="NCBIfam" id="TIGR00563">
    <property type="entry name" value="rsmB"/>
    <property type="match status" value="1"/>
</dbReference>
<evidence type="ECO:0000256" key="9">
    <source>
        <dbReference type="ARBA" id="ARBA00022691"/>
    </source>
</evidence>
<name>A0A1A6DX99_9BURK</name>